<keyword evidence="2" id="KW-0004">4Fe-4S</keyword>
<evidence type="ECO:0000259" key="8">
    <source>
        <dbReference type="PROSITE" id="PS51918"/>
    </source>
</evidence>
<evidence type="ECO:0000256" key="5">
    <source>
        <dbReference type="ARBA" id="ARBA00023004"/>
    </source>
</evidence>
<dbReference type="Proteomes" id="UP000242869">
    <property type="component" value="Unassembled WGS sequence"/>
</dbReference>
<dbReference type="AlphaFoldDB" id="A0A1I5CG98"/>
<protein>
    <submittedName>
        <fullName evidence="9">Anaerobic ribonucleoside-triphosphate reductase activating protein</fullName>
    </submittedName>
</protein>
<dbReference type="SUPFAM" id="SSF102114">
    <property type="entry name" value="Radical SAM enzymes"/>
    <property type="match status" value="1"/>
</dbReference>
<proteinExistence type="predicted"/>
<keyword evidence="10" id="KW-1185">Reference proteome</keyword>
<dbReference type="PROSITE" id="PS51918">
    <property type="entry name" value="RADICAL_SAM"/>
    <property type="match status" value="1"/>
</dbReference>
<keyword evidence="3" id="KW-0949">S-adenosyl-L-methionine</keyword>
<dbReference type="InterPro" id="IPR058240">
    <property type="entry name" value="rSAM_sf"/>
</dbReference>
<dbReference type="NCBIfam" id="TIGR02495">
    <property type="entry name" value="NrdG2"/>
    <property type="match status" value="1"/>
</dbReference>
<dbReference type="GO" id="GO:0003824">
    <property type="term" value="F:catalytic activity"/>
    <property type="evidence" value="ECO:0007669"/>
    <property type="project" value="InterPro"/>
</dbReference>
<evidence type="ECO:0000256" key="6">
    <source>
        <dbReference type="ARBA" id="ARBA00023014"/>
    </source>
</evidence>
<gene>
    <name evidence="9" type="ORF">SAMN05660284_02411</name>
</gene>
<dbReference type="Gene3D" id="3.20.20.70">
    <property type="entry name" value="Aldolase class I"/>
    <property type="match status" value="1"/>
</dbReference>
<dbReference type="CDD" id="cd01335">
    <property type="entry name" value="Radical_SAM"/>
    <property type="match status" value="1"/>
</dbReference>
<dbReference type="SFLD" id="SFLDS00029">
    <property type="entry name" value="Radical_SAM"/>
    <property type="match status" value="1"/>
</dbReference>
<dbReference type="Pfam" id="PF04055">
    <property type="entry name" value="Radical_SAM"/>
    <property type="match status" value="1"/>
</dbReference>
<evidence type="ECO:0000256" key="4">
    <source>
        <dbReference type="ARBA" id="ARBA00022723"/>
    </source>
</evidence>
<feature type="domain" description="Radical SAM core" evidence="8">
    <location>
        <begin position="37"/>
        <end position="252"/>
    </location>
</feature>
<dbReference type="STRING" id="83765.SAMN05660284_02411"/>
<dbReference type="InterPro" id="IPR012840">
    <property type="entry name" value="NrdG2"/>
</dbReference>
<evidence type="ECO:0000256" key="7">
    <source>
        <dbReference type="SAM" id="MobiDB-lite"/>
    </source>
</evidence>
<dbReference type="GO" id="GO:0046872">
    <property type="term" value="F:metal ion binding"/>
    <property type="evidence" value="ECO:0007669"/>
    <property type="project" value="UniProtKB-KW"/>
</dbReference>
<organism evidence="9 10">
    <name type="scientific">Formivibrio citricus</name>
    <dbReference type="NCBI Taxonomy" id="83765"/>
    <lineage>
        <taxon>Bacteria</taxon>
        <taxon>Pseudomonadati</taxon>
        <taxon>Pseudomonadota</taxon>
        <taxon>Betaproteobacteria</taxon>
        <taxon>Neisseriales</taxon>
        <taxon>Chitinibacteraceae</taxon>
        <taxon>Formivibrio</taxon>
    </lineage>
</organism>
<comment type="cofactor">
    <cofactor evidence="1">
        <name>[4Fe-4S] cluster</name>
        <dbReference type="ChEBI" id="CHEBI:49883"/>
    </cofactor>
</comment>
<dbReference type="SFLD" id="SFLDG01094">
    <property type="entry name" value="Uncharacterised_Radical_SAM_Su"/>
    <property type="match status" value="1"/>
</dbReference>
<dbReference type="EMBL" id="FOVE01000019">
    <property type="protein sequence ID" value="SFN86030.1"/>
    <property type="molecule type" value="Genomic_DNA"/>
</dbReference>
<evidence type="ECO:0000313" key="10">
    <source>
        <dbReference type="Proteomes" id="UP000242869"/>
    </source>
</evidence>
<accession>A0A1I5CG98</accession>
<dbReference type="PANTHER" id="PTHR30352">
    <property type="entry name" value="PYRUVATE FORMATE-LYASE-ACTIVATING ENZYME"/>
    <property type="match status" value="1"/>
</dbReference>
<name>A0A1I5CG98_9NEIS</name>
<dbReference type="PANTHER" id="PTHR30352:SF13">
    <property type="entry name" value="GLYCYL-RADICAL ENZYME ACTIVATING ENZYME YJJW-RELATED"/>
    <property type="match status" value="1"/>
</dbReference>
<dbReference type="OrthoDB" id="9782387at2"/>
<sequence length="254" mass="27709">MLQVSPASTGPDATEVHPASPRAPKLGGFVRFSSCDWPGKLAAVVFISGCPWRCRYCHNPHLQTRSKEPGSPSWEEVVAWLESRKGLLDGLVFCGGEPLAEPQLPAMMQQVNAMGFGVALHTGGGYPNRLRECLPWVDWVGFDVKAPFPEYLRVTCAKGSGEAAIQSLQQVIDSGVDFECRTTVHPDLLSDADLLEIGRILAAAGIHHYALQKFRPHGCDDAQLLAQGISSDYPAEKTLETLRQAFEHFTLRAA</sequence>
<feature type="region of interest" description="Disordered" evidence="7">
    <location>
        <begin position="1"/>
        <end position="20"/>
    </location>
</feature>
<dbReference type="InterPro" id="IPR034457">
    <property type="entry name" value="Organic_radical-activating"/>
</dbReference>
<evidence type="ECO:0000256" key="1">
    <source>
        <dbReference type="ARBA" id="ARBA00001966"/>
    </source>
</evidence>
<keyword evidence="5" id="KW-0408">Iron</keyword>
<dbReference type="GO" id="GO:0051539">
    <property type="term" value="F:4 iron, 4 sulfur cluster binding"/>
    <property type="evidence" value="ECO:0007669"/>
    <property type="project" value="UniProtKB-KW"/>
</dbReference>
<dbReference type="InterPro" id="IPR007197">
    <property type="entry name" value="rSAM"/>
</dbReference>
<reference evidence="10" key="1">
    <citation type="submission" date="2016-10" db="EMBL/GenBank/DDBJ databases">
        <authorList>
            <person name="Varghese N."/>
            <person name="Submissions S."/>
        </authorList>
    </citation>
    <scope>NUCLEOTIDE SEQUENCE [LARGE SCALE GENOMIC DNA]</scope>
    <source>
        <strain evidence="10">DSM 6150</strain>
    </source>
</reference>
<evidence type="ECO:0000313" key="9">
    <source>
        <dbReference type="EMBL" id="SFN86030.1"/>
    </source>
</evidence>
<evidence type="ECO:0000256" key="2">
    <source>
        <dbReference type="ARBA" id="ARBA00022485"/>
    </source>
</evidence>
<keyword evidence="4" id="KW-0479">Metal-binding</keyword>
<dbReference type="InterPro" id="IPR013785">
    <property type="entry name" value="Aldolase_TIM"/>
</dbReference>
<keyword evidence="6" id="KW-0411">Iron-sulfur</keyword>
<evidence type="ECO:0000256" key="3">
    <source>
        <dbReference type="ARBA" id="ARBA00022691"/>
    </source>
</evidence>